<organism evidence="2 3">
    <name type="scientific">Zizania palustris</name>
    <name type="common">Northern wild rice</name>
    <dbReference type="NCBI Taxonomy" id="103762"/>
    <lineage>
        <taxon>Eukaryota</taxon>
        <taxon>Viridiplantae</taxon>
        <taxon>Streptophyta</taxon>
        <taxon>Embryophyta</taxon>
        <taxon>Tracheophyta</taxon>
        <taxon>Spermatophyta</taxon>
        <taxon>Magnoliopsida</taxon>
        <taxon>Liliopsida</taxon>
        <taxon>Poales</taxon>
        <taxon>Poaceae</taxon>
        <taxon>BOP clade</taxon>
        <taxon>Oryzoideae</taxon>
        <taxon>Oryzeae</taxon>
        <taxon>Zizaniinae</taxon>
        <taxon>Zizania</taxon>
    </lineage>
</organism>
<dbReference type="AlphaFoldDB" id="A0A8J5RXI9"/>
<evidence type="ECO:0000313" key="3">
    <source>
        <dbReference type="Proteomes" id="UP000729402"/>
    </source>
</evidence>
<dbReference type="PANTHER" id="PTHR36617">
    <property type="entry name" value="PROTEIN, PUTATIVE-RELATED"/>
    <property type="match status" value="1"/>
</dbReference>
<evidence type="ECO:0000259" key="1">
    <source>
        <dbReference type="Pfam" id="PF13966"/>
    </source>
</evidence>
<dbReference type="InterPro" id="IPR026960">
    <property type="entry name" value="RVT-Znf"/>
</dbReference>
<protein>
    <recommendedName>
        <fullName evidence="1">Reverse transcriptase zinc-binding domain-containing protein</fullName>
    </recommendedName>
</protein>
<reference evidence="2" key="1">
    <citation type="journal article" date="2021" name="bioRxiv">
        <title>Whole Genome Assembly and Annotation of Northern Wild Rice, Zizania palustris L., Supports a Whole Genome Duplication in the Zizania Genus.</title>
        <authorList>
            <person name="Haas M."/>
            <person name="Kono T."/>
            <person name="Macchietto M."/>
            <person name="Millas R."/>
            <person name="McGilp L."/>
            <person name="Shao M."/>
            <person name="Duquette J."/>
            <person name="Hirsch C.N."/>
            <person name="Kimball J."/>
        </authorList>
    </citation>
    <scope>NUCLEOTIDE SEQUENCE</scope>
    <source>
        <tissue evidence="2">Fresh leaf tissue</tissue>
    </source>
</reference>
<proteinExistence type="predicted"/>
<evidence type="ECO:0000313" key="2">
    <source>
        <dbReference type="EMBL" id="KAG8058797.1"/>
    </source>
</evidence>
<name>A0A8J5RXI9_ZIZPA</name>
<sequence>MNKALMGKWLWKLDNEEGIWQTLIKRKYCSNKTLSQIEGRIGDSQFWKCMMDIKPIYRSFCRVKIGNGRITSFWNDIWLGSSTIADQFPNLFCVALRKDLTVAEVLMSNLSSLKFRRNLIGSRFRSWIRLKQMCSGVHLSDSDDSVVWSLSKNGVFSVKSFYKALKVQNLVKDRSVCWDLRIPLKIKLFLWLTLKNKILTKDNLLKRGWKGGSKNCFFCGKDESIQHLFFDCVVIRFVWSLLKIGFNIGPFANQDHLWRAWYLNLNIHLRKLVGVGLAAVFWTIWKTRNEVCFQNKTVKDPLVIVNLICYWMSSWMILQKSEEGGRKLALAVRLLEHLASDLISRNHGWKFSTNLLGE</sequence>
<dbReference type="EMBL" id="JAAALK010000287">
    <property type="protein sequence ID" value="KAG8058797.1"/>
    <property type="molecule type" value="Genomic_DNA"/>
</dbReference>
<dbReference type="Pfam" id="PF13966">
    <property type="entry name" value="zf-RVT"/>
    <property type="match status" value="1"/>
</dbReference>
<accession>A0A8J5RXI9</accession>
<gene>
    <name evidence="2" type="ORF">GUJ93_ZPchr0002g24212</name>
</gene>
<dbReference type="OrthoDB" id="689430at2759"/>
<reference evidence="2" key="2">
    <citation type="submission" date="2021-02" db="EMBL/GenBank/DDBJ databases">
        <authorList>
            <person name="Kimball J.A."/>
            <person name="Haas M.W."/>
            <person name="Macchietto M."/>
            <person name="Kono T."/>
            <person name="Duquette J."/>
            <person name="Shao M."/>
        </authorList>
    </citation>
    <scope>NUCLEOTIDE SEQUENCE</scope>
    <source>
        <tissue evidence="2">Fresh leaf tissue</tissue>
    </source>
</reference>
<feature type="domain" description="Reverse transcriptase zinc-binding" evidence="1">
    <location>
        <begin position="156"/>
        <end position="239"/>
    </location>
</feature>
<dbReference type="PANTHER" id="PTHR36617:SF14">
    <property type="entry name" value="REVERSE TRANSCRIPTASE ZINC-BINDING DOMAIN-CONTAINING PROTEIN"/>
    <property type="match status" value="1"/>
</dbReference>
<dbReference type="Proteomes" id="UP000729402">
    <property type="component" value="Unassembled WGS sequence"/>
</dbReference>
<keyword evidence="3" id="KW-1185">Reference proteome</keyword>
<comment type="caution">
    <text evidence="2">The sequence shown here is derived from an EMBL/GenBank/DDBJ whole genome shotgun (WGS) entry which is preliminary data.</text>
</comment>